<gene>
    <name evidence="5" type="ORF">MJA45_04150</name>
</gene>
<organism evidence="5 6">
    <name type="scientific">Paenibacillus aurantius</name>
    <dbReference type="NCBI Taxonomy" id="2918900"/>
    <lineage>
        <taxon>Bacteria</taxon>
        <taxon>Bacillati</taxon>
        <taxon>Bacillota</taxon>
        <taxon>Bacilli</taxon>
        <taxon>Bacillales</taxon>
        <taxon>Paenibacillaceae</taxon>
        <taxon>Paenibacillus</taxon>
    </lineage>
</organism>
<keyword evidence="6" id="KW-1185">Reference proteome</keyword>
<evidence type="ECO:0000259" key="4">
    <source>
        <dbReference type="Pfam" id="PF17853"/>
    </source>
</evidence>
<reference evidence="5 6" key="1">
    <citation type="submission" date="2022-02" db="EMBL/GenBank/DDBJ databases">
        <title>Paenibacillus sp. MBLB1776 Whole Genome Shotgun Sequencing.</title>
        <authorList>
            <person name="Hwang C.Y."/>
            <person name="Cho E.-S."/>
            <person name="Seo M.-J."/>
        </authorList>
    </citation>
    <scope>NUCLEOTIDE SEQUENCE [LARGE SCALE GENOMIC DNA]</scope>
    <source>
        <strain evidence="5 6">MBLB1776</strain>
    </source>
</reference>
<evidence type="ECO:0000313" key="6">
    <source>
        <dbReference type="Proteomes" id="UP001305702"/>
    </source>
</evidence>
<comment type="similarity">
    <text evidence="1">Belongs to the CdaR family.</text>
</comment>
<dbReference type="InterPro" id="IPR012914">
    <property type="entry name" value="PucR_dom"/>
</dbReference>
<dbReference type="InterPro" id="IPR041522">
    <property type="entry name" value="CdaR_GGDEF"/>
</dbReference>
<dbReference type="RefSeq" id="WP_315607931.1">
    <property type="nucleotide sequence ID" value="NZ_CP130318.1"/>
</dbReference>
<evidence type="ECO:0000259" key="2">
    <source>
        <dbReference type="Pfam" id="PF07905"/>
    </source>
</evidence>
<dbReference type="KEGG" id="paun:MJA45_04150"/>
<dbReference type="Pfam" id="PF07905">
    <property type="entry name" value="PucR"/>
    <property type="match status" value="1"/>
</dbReference>
<dbReference type="InterPro" id="IPR051448">
    <property type="entry name" value="CdaR-like_regulators"/>
</dbReference>
<feature type="domain" description="Purine catabolism PurC-like" evidence="2">
    <location>
        <begin position="10"/>
        <end position="129"/>
    </location>
</feature>
<accession>A0AA96LHZ9</accession>
<dbReference type="Proteomes" id="UP001305702">
    <property type="component" value="Chromosome"/>
</dbReference>
<evidence type="ECO:0000256" key="1">
    <source>
        <dbReference type="ARBA" id="ARBA00006754"/>
    </source>
</evidence>
<dbReference type="InterPro" id="IPR025736">
    <property type="entry name" value="PucR_C-HTH_dom"/>
</dbReference>
<dbReference type="Gene3D" id="1.10.10.2840">
    <property type="entry name" value="PucR C-terminal helix-turn-helix domain"/>
    <property type="match status" value="1"/>
</dbReference>
<evidence type="ECO:0000313" key="5">
    <source>
        <dbReference type="EMBL" id="WNQ14151.1"/>
    </source>
</evidence>
<dbReference type="PANTHER" id="PTHR33744">
    <property type="entry name" value="CARBOHYDRATE DIACID REGULATOR"/>
    <property type="match status" value="1"/>
</dbReference>
<protein>
    <submittedName>
        <fullName evidence="5">PucR family transcriptional regulator ligand-binding domain-containing protein</fullName>
    </submittedName>
</protein>
<name>A0AA96LHZ9_9BACL</name>
<sequence length="514" mass="58330">MKFKGLTVKDLLKLPILKNAKLVSGDQGLDRIVRYIDIMEVPDVKDWLREGELILTTGYSIRHDPKLLLDLVEQLAQAEAAALGIKPERFMTGIPQEVLELSSRYEVPIIEIPNETPYIDITYTVMEQILDKQAALLRRSEEVYKTLTALVLNNSGIQVVADNVAELVKCPIWIVGSGGELLVSSPSSAPYEPSAGSRQWDVTVDKRSVGRLVVGKEELDELELVCIEQARLVFALELMRRKTEHDTEQRLRGSFFEELLMGLPLSRQEVENKARQLGLQPDWLWEVCMIEGEDGVLDESSPLFVKVSELVHQEAARRKVRCHLQLQTGRLVLLLATAKGSLDRKPALGREPAREWSELLGPLLEQGGKVCTGFGGKRPLGEVNRSYIEAKKAITLGARLDKDRHTFTFDEVEMFHLLLESSEYVQFDPLLEKKIGKLSLYDKENGTDLITTFYYYLATGGSLIETANRMYVHRNSVKYRIDRIKEILDIDLDNALNRFVYYLCTAFYLLKKSD</sequence>
<dbReference type="InterPro" id="IPR042070">
    <property type="entry name" value="PucR_C-HTH_sf"/>
</dbReference>
<dbReference type="Pfam" id="PF13556">
    <property type="entry name" value="HTH_30"/>
    <property type="match status" value="1"/>
</dbReference>
<proteinExistence type="inferred from homology"/>
<dbReference type="PANTHER" id="PTHR33744:SF1">
    <property type="entry name" value="DNA-BINDING TRANSCRIPTIONAL ACTIVATOR ADER"/>
    <property type="match status" value="1"/>
</dbReference>
<feature type="domain" description="PucR C-terminal helix-turn-helix" evidence="3">
    <location>
        <begin position="449"/>
        <end position="503"/>
    </location>
</feature>
<evidence type="ECO:0000259" key="3">
    <source>
        <dbReference type="Pfam" id="PF13556"/>
    </source>
</evidence>
<feature type="domain" description="CdaR GGDEF-like" evidence="4">
    <location>
        <begin position="267"/>
        <end position="395"/>
    </location>
</feature>
<dbReference type="AlphaFoldDB" id="A0AA96LHZ9"/>
<dbReference type="Pfam" id="PF17853">
    <property type="entry name" value="GGDEF_2"/>
    <property type="match status" value="1"/>
</dbReference>
<dbReference type="EMBL" id="CP130318">
    <property type="protein sequence ID" value="WNQ14151.1"/>
    <property type="molecule type" value="Genomic_DNA"/>
</dbReference>